<feature type="region of interest" description="Disordered" evidence="1">
    <location>
        <begin position="1"/>
        <end position="22"/>
    </location>
</feature>
<keyword evidence="3" id="KW-1185">Reference proteome</keyword>
<protein>
    <submittedName>
        <fullName evidence="2">Uncharacterized protein</fullName>
    </submittedName>
</protein>
<evidence type="ECO:0000313" key="3">
    <source>
        <dbReference type="Proteomes" id="UP000676565"/>
    </source>
</evidence>
<dbReference type="Proteomes" id="UP000676565">
    <property type="component" value="Unassembled WGS sequence"/>
</dbReference>
<dbReference type="RefSeq" id="WP_210653846.1">
    <property type="nucleotide sequence ID" value="NZ_JAGKQQ010000001.1"/>
</dbReference>
<gene>
    <name evidence="2" type="ORF">J8F10_10875</name>
</gene>
<dbReference type="EMBL" id="JAGKQQ010000001">
    <property type="protein sequence ID" value="MBP3955786.1"/>
    <property type="molecule type" value="Genomic_DNA"/>
</dbReference>
<comment type="caution">
    <text evidence="2">The sequence shown here is derived from an EMBL/GenBank/DDBJ whole genome shotgun (WGS) entry which is preliminary data.</text>
</comment>
<proteinExistence type="predicted"/>
<feature type="compositionally biased region" description="Low complexity" evidence="1">
    <location>
        <begin position="1"/>
        <end position="15"/>
    </location>
</feature>
<organism evidence="2 3">
    <name type="scientific">Gemmata palustris</name>
    <dbReference type="NCBI Taxonomy" id="2822762"/>
    <lineage>
        <taxon>Bacteria</taxon>
        <taxon>Pseudomonadati</taxon>
        <taxon>Planctomycetota</taxon>
        <taxon>Planctomycetia</taxon>
        <taxon>Gemmatales</taxon>
        <taxon>Gemmataceae</taxon>
        <taxon>Gemmata</taxon>
    </lineage>
</organism>
<sequence>MSIRSESSHTSHSASVIGRPPGTASAPRLGLIAPVGLTIANVLSVGGRVLSEERTDGWYFKVFDATARFTAAR</sequence>
<evidence type="ECO:0000256" key="1">
    <source>
        <dbReference type="SAM" id="MobiDB-lite"/>
    </source>
</evidence>
<evidence type="ECO:0000313" key="2">
    <source>
        <dbReference type="EMBL" id="MBP3955786.1"/>
    </source>
</evidence>
<reference evidence="2 3" key="1">
    <citation type="submission" date="2021-04" db="EMBL/GenBank/DDBJ databases">
        <authorList>
            <person name="Ivanova A."/>
        </authorList>
    </citation>
    <scope>NUCLEOTIDE SEQUENCE [LARGE SCALE GENOMIC DNA]</scope>
    <source>
        <strain evidence="2 3">G18</strain>
    </source>
</reference>
<name>A0ABS5BQ04_9BACT</name>
<accession>A0ABS5BQ04</accession>